<evidence type="ECO:0000256" key="1">
    <source>
        <dbReference type="ARBA" id="ARBA00022649"/>
    </source>
</evidence>
<keyword evidence="1" id="KW-1277">Toxin-antitoxin system</keyword>
<sequence length="81" mass="8801">MTALESSAKKPVNLSLNEALVRESRAYCGNLSAKVEEMLQAYVEAQRQARSQHQQQAQAAVADWNALHDASGSFADAHSTL</sequence>
<protein>
    <submittedName>
        <fullName evidence="3">Type II toxin-antitoxin system CcdA family antitoxin</fullName>
    </submittedName>
</protein>
<feature type="coiled-coil region" evidence="2">
    <location>
        <begin position="28"/>
        <end position="55"/>
    </location>
</feature>
<organism evidence="3 4">
    <name type="scientific">Diaphorobacter limosus</name>
    <dbReference type="NCBI Taxonomy" id="3036128"/>
    <lineage>
        <taxon>Bacteria</taxon>
        <taxon>Pseudomonadati</taxon>
        <taxon>Pseudomonadota</taxon>
        <taxon>Betaproteobacteria</taxon>
        <taxon>Burkholderiales</taxon>
        <taxon>Comamonadaceae</taxon>
        <taxon>Diaphorobacter</taxon>
    </lineage>
</organism>
<dbReference type="Proteomes" id="UP001303211">
    <property type="component" value="Chromosome"/>
</dbReference>
<reference evidence="3 4" key="1">
    <citation type="submission" date="2023-03" db="EMBL/GenBank/DDBJ databases">
        <title>Diaphorobacter basophil sp. nov., isolated from a sewage-treatment plant.</title>
        <authorList>
            <person name="Yang K."/>
        </authorList>
    </citation>
    <scope>NUCLEOTIDE SEQUENCE [LARGE SCALE GENOMIC DNA]</scope>
    <source>
        <strain evidence="3 4">Y-1</strain>
    </source>
</reference>
<dbReference type="Pfam" id="PF07362">
    <property type="entry name" value="CcdA"/>
    <property type="match status" value="1"/>
</dbReference>
<name>A0ABZ0J5Y0_9BURK</name>
<dbReference type="RefSeq" id="WP_317701703.1">
    <property type="nucleotide sequence ID" value="NZ_CP136921.1"/>
</dbReference>
<gene>
    <name evidence="3" type="ORF">P4826_17910</name>
</gene>
<evidence type="ECO:0000313" key="4">
    <source>
        <dbReference type="Proteomes" id="UP001303211"/>
    </source>
</evidence>
<evidence type="ECO:0000256" key="2">
    <source>
        <dbReference type="SAM" id="Coils"/>
    </source>
</evidence>
<accession>A0ABZ0J5Y0</accession>
<proteinExistence type="predicted"/>
<dbReference type="EMBL" id="CP136921">
    <property type="protein sequence ID" value="WOO32238.1"/>
    <property type="molecule type" value="Genomic_DNA"/>
</dbReference>
<evidence type="ECO:0000313" key="3">
    <source>
        <dbReference type="EMBL" id="WOO32238.1"/>
    </source>
</evidence>
<keyword evidence="2" id="KW-0175">Coiled coil</keyword>
<dbReference type="InterPro" id="IPR009956">
    <property type="entry name" value="Post-segregation_anti-tox_CcdA"/>
</dbReference>
<keyword evidence="4" id="KW-1185">Reference proteome</keyword>